<gene>
    <name evidence="4" type="ORF">QE152_g22687</name>
</gene>
<proteinExistence type="predicted"/>
<feature type="compositionally biased region" description="Basic and acidic residues" evidence="2">
    <location>
        <begin position="94"/>
        <end position="105"/>
    </location>
</feature>
<evidence type="ECO:0000256" key="2">
    <source>
        <dbReference type="SAM" id="MobiDB-lite"/>
    </source>
</evidence>
<protein>
    <submittedName>
        <fullName evidence="4">RNA recognition motif</fullName>
    </submittedName>
</protein>
<reference evidence="4 5" key="1">
    <citation type="journal article" date="2024" name="BMC Genomics">
        <title>De novo assembly and annotation of Popillia japonica's genome with initial clues to its potential as an invasive pest.</title>
        <authorList>
            <person name="Cucini C."/>
            <person name="Boschi S."/>
            <person name="Funari R."/>
            <person name="Cardaioli E."/>
            <person name="Iannotti N."/>
            <person name="Marturano G."/>
            <person name="Paoli F."/>
            <person name="Bruttini M."/>
            <person name="Carapelli A."/>
            <person name="Frati F."/>
            <person name="Nardi F."/>
        </authorList>
    </citation>
    <scope>NUCLEOTIDE SEQUENCE [LARGE SCALE GENOMIC DNA]</scope>
    <source>
        <strain evidence="4">DMR45628</strain>
    </source>
</reference>
<name>A0AAW1KK50_POPJA</name>
<evidence type="ECO:0000259" key="3">
    <source>
        <dbReference type="Pfam" id="PF00076"/>
    </source>
</evidence>
<dbReference type="EMBL" id="JASPKY010000220">
    <property type="protein sequence ID" value="KAK9719384.1"/>
    <property type="molecule type" value="Genomic_DNA"/>
</dbReference>
<evidence type="ECO:0000313" key="4">
    <source>
        <dbReference type="EMBL" id="KAK9719384.1"/>
    </source>
</evidence>
<keyword evidence="5" id="KW-1185">Reference proteome</keyword>
<accession>A0AAW1KK50</accession>
<evidence type="ECO:0000313" key="5">
    <source>
        <dbReference type="Proteomes" id="UP001458880"/>
    </source>
</evidence>
<organism evidence="4 5">
    <name type="scientific">Popillia japonica</name>
    <name type="common">Japanese beetle</name>
    <dbReference type="NCBI Taxonomy" id="7064"/>
    <lineage>
        <taxon>Eukaryota</taxon>
        <taxon>Metazoa</taxon>
        <taxon>Ecdysozoa</taxon>
        <taxon>Arthropoda</taxon>
        <taxon>Hexapoda</taxon>
        <taxon>Insecta</taxon>
        <taxon>Pterygota</taxon>
        <taxon>Neoptera</taxon>
        <taxon>Endopterygota</taxon>
        <taxon>Coleoptera</taxon>
        <taxon>Polyphaga</taxon>
        <taxon>Scarabaeiformia</taxon>
        <taxon>Scarabaeidae</taxon>
        <taxon>Rutelinae</taxon>
        <taxon>Popillia</taxon>
    </lineage>
</organism>
<dbReference type="GO" id="GO:0003723">
    <property type="term" value="F:RNA binding"/>
    <property type="evidence" value="ECO:0007669"/>
    <property type="project" value="UniProtKB-KW"/>
</dbReference>
<keyword evidence="1" id="KW-0694">RNA-binding</keyword>
<dbReference type="InterPro" id="IPR035979">
    <property type="entry name" value="RBD_domain_sf"/>
</dbReference>
<feature type="domain" description="RRM" evidence="3">
    <location>
        <begin position="36"/>
        <end position="78"/>
    </location>
</feature>
<comment type="caution">
    <text evidence="4">The sequence shown here is derived from an EMBL/GenBank/DDBJ whole genome shotgun (WGS) entry which is preliminary data.</text>
</comment>
<evidence type="ECO:0000256" key="1">
    <source>
        <dbReference type="ARBA" id="ARBA00022884"/>
    </source>
</evidence>
<dbReference type="InterPro" id="IPR000504">
    <property type="entry name" value="RRM_dom"/>
</dbReference>
<dbReference type="InterPro" id="IPR012677">
    <property type="entry name" value="Nucleotide-bd_a/b_plait_sf"/>
</dbReference>
<dbReference type="AlphaFoldDB" id="A0AAW1KK50"/>
<dbReference type="Proteomes" id="UP001458880">
    <property type="component" value="Unassembled WGS sequence"/>
</dbReference>
<feature type="region of interest" description="Disordered" evidence="2">
    <location>
        <begin position="81"/>
        <end position="105"/>
    </location>
</feature>
<dbReference type="Pfam" id="PF00076">
    <property type="entry name" value="RRM_1"/>
    <property type="match status" value="1"/>
</dbReference>
<dbReference type="Gene3D" id="3.30.70.330">
    <property type="match status" value="1"/>
</dbReference>
<sequence length="121" mass="14470">MLLFRQLWESDPKLKLYIRLPVRIEEELQIKELHPDIVKVVLPRQKSRRWCVVQFPSVEILRKAKKEIKKKRINGRKIVVSPYRQGKQGKKKPKQEGKKGENKEELFFIDTKPLLSLLEKN</sequence>
<dbReference type="SUPFAM" id="SSF54928">
    <property type="entry name" value="RNA-binding domain, RBD"/>
    <property type="match status" value="1"/>
</dbReference>